<comment type="caution">
    <text evidence="2">The sequence shown here is derived from an EMBL/GenBank/DDBJ whole genome shotgun (WGS) entry which is preliminary data.</text>
</comment>
<evidence type="ECO:0000313" key="3">
    <source>
        <dbReference type="Proteomes" id="UP000886887"/>
    </source>
</evidence>
<dbReference type="InterPro" id="IPR001173">
    <property type="entry name" value="Glyco_trans_2-like"/>
</dbReference>
<dbReference type="Pfam" id="PF00535">
    <property type="entry name" value="Glycos_transf_2"/>
    <property type="match status" value="1"/>
</dbReference>
<feature type="domain" description="Glycosyltransferase 2-like" evidence="1">
    <location>
        <begin position="3"/>
        <end position="116"/>
    </location>
</feature>
<accession>A0A9D1CPF1</accession>
<organism evidence="2 3">
    <name type="scientific">Candidatus Onthenecus intestinigallinarum</name>
    <dbReference type="NCBI Taxonomy" id="2840875"/>
    <lineage>
        <taxon>Bacteria</taxon>
        <taxon>Bacillati</taxon>
        <taxon>Bacillota</taxon>
        <taxon>Clostridia</taxon>
        <taxon>Eubacteriales</taxon>
        <taxon>Candidatus Onthenecus</taxon>
    </lineage>
</organism>
<dbReference type="Proteomes" id="UP000886887">
    <property type="component" value="Unassembled WGS sequence"/>
</dbReference>
<gene>
    <name evidence="2" type="ORF">IAB73_00955</name>
</gene>
<evidence type="ECO:0000259" key="1">
    <source>
        <dbReference type="Pfam" id="PF00535"/>
    </source>
</evidence>
<dbReference type="PANTHER" id="PTHR22916:SF3">
    <property type="entry name" value="UDP-GLCNAC:BETAGAL BETA-1,3-N-ACETYLGLUCOSAMINYLTRANSFERASE-LIKE PROTEIN 1"/>
    <property type="match status" value="1"/>
</dbReference>
<dbReference type="EMBL" id="DVFJ01000004">
    <property type="protein sequence ID" value="HIQ70776.1"/>
    <property type="molecule type" value="Genomic_DNA"/>
</dbReference>
<dbReference type="SUPFAM" id="SSF53448">
    <property type="entry name" value="Nucleotide-diphospho-sugar transferases"/>
    <property type="match status" value="1"/>
</dbReference>
<dbReference type="InterPro" id="IPR029044">
    <property type="entry name" value="Nucleotide-diphossugar_trans"/>
</dbReference>
<dbReference type="Gene3D" id="3.90.550.10">
    <property type="entry name" value="Spore Coat Polysaccharide Biosynthesis Protein SpsA, Chain A"/>
    <property type="match status" value="1"/>
</dbReference>
<dbReference type="AlphaFoldDB" id="A0A9D1CPF1"/>
<sequence>MISVIIPCYNAEQYLAACAQSVLRQDADLELLLVDDGSTDGTAALLRRIAASDVRVRALSMQKNGGVSRARNRALEEARGEWVTFVDADDLLPGGALRRLLAAAAPGVELVIGAHEELLEDGARVRVRPEASIRGRNPARDRDVVTRRLIEGDAVYNIMCGKLHSRAMLERAHIRLDEGVRIGEDALFNLRAVRAAQRLAYVDEPVYVYRMHAASAMHSVREGEFVRHRPFFEALRRELSAEGSRFFGTLAASMALRLYKEGGLAAVLGRFNAEARPVLRAQEARGAAAALVRAGVYPALYAAAFPLWRVWRKAMEAWRCARGRQD</sequence>
<dbReference type="PANTHER" id="PTHR22916">
    <property type="entry name" value="GLYCOSYLTRANSFERASE"/>
    <property type="match status" value="1"/>
</dbReference>
<protein>
    <submittedName>
        <fullName evidence="2">Glycosyltransferase</fullName>
    </submittedName>
</protein>
<evidence type="ECO:0000313" key="2">
    <source>
        <dbReference type="EMBL" id="HIQ70776.1"/>
    </source>
</evidence>
<name>A0A9D1CPF1_9FIRM</name>
<proteinExistence type="predicted"/>
<reference evidence="2" key="2">
    <citation type="journal article" date="2021" name="PeerJ">
        <title>Extensive microbial diversity within the chicken gut microbiome revealed by metagenomics and culture.</title>
        <authorList>
            <person name="Gilroy R."/>
            <person name="Ravi A."/>
            <person name="Getino M."/>
            <person name="Pursley I."/>
            <person name="Horton D.L."/>
            <person name="Alikhan N.F."/>
            <person name="Baker D."/>
            <person name="Gharbi K."/>
            <person name="Hall N."/>
            <person name="Watson M."/>
            <person name="Adriaenssens E.M."/>
            <person name="Foster-Nyarko E."/>
            <person name="Jarju S."/>
            <person name="Secka A."/>
            <person name="Antonio M."/>
            <person name="Oren A."/>
            <person name="Chaudhuri R.R."/>
            <person name="La Ragione R."/>
            <person name="Hildebrand F."/>
            <person name="Pallen M.J."/>
        </authorList>
    </citation>
    <scope>NUCLEOTIDE SEQUENCE</scope>
    <source>
        <strain evidence="2">ChiSxjej2B14-6234</strain>
    </source>
</reference>
<dbReference type="GO" id="GO:0016758">
    <property type="term" value="F:hexosyltransferase activity"/>
    <property type="evidence" value="ECO:0007669"/>
    <property type="project" value="UniProtKB-ARBA"/>
</dbReference>
<reference evidence="2" key="1">
    <citation type="submission" date="2020-10" db="EMBL/GenBank/DDBJ databases">
        <authorList>
            <person name="Gilroy R."/>
        </authorList>
    </citation>
    <scope>NUCLEOTIDE SEQUENCE</scope>
    <source>
        <strain evidence="2">ChiSxjej2B14-6234</strain>
    </source>
</reference>
<dbReference type="CDD" id="cd00761">
    <property type="entry name" value="Glyco_tranf_GTA_type"/>
    <property type="match status" value="1"/>
</dbReference>